<accession>A0A6A7Y7R5</accession>
<protein>
    <submittedName>
        <fullName evidence="1">Uncharacterized protein</fullName>
    </submittedName>
</protein>
<organism evidence="1 2">
    <name type="scientific">Segnochrobactrum spirostomi</name>
    <dbReference type="NCBI Taxonomy" id="2608987"/>
    <lineage>
        <taxon>Bacteria</taxon>
        <taxon>Pseudomonadati</taxon>
        <taxon>Pseudomonadota</taxon>
        <taxon>Alphaproteobacteria</taxon>
        <taxon>Hyphomicrobiales</taxon>
        <taxon>Segnochrobactraceae</taxon>
        <taxon>Segnochrobactrum</taxon>
    </lineage>
</organism>
<evidence type="ECO:0000313" key="1">
    <source>
        <dbReference type="EMBL" id="MQT14377.1"/>
    </source>
</evidence>
<evidence type="ECO:0000313" key="2">
    <source>
        <dbReference type="Proteomes" id="UP000332515"/>
    </source>
</evidence>
<sequence>MARMSTGRGLLSLPWGDAGGGGAAIGHDSNGRTVRYDVAGLLGAGPAVQALASNFAATAAAISAPTAAVQMAAEQRRLAAVTGIEPDMVMSPLAGTYWARDVGSISGDLAAWCAGMGGAFTRTSAATYFGPSGLMLPAAAGVPRFACDPVTGDRQGLLTEASETNSALRSNDISVPPWGLGPAASIAGPTVTAPDGTAAKVLVMSASANAFVSQGGITGVAGTTYTFSVWLMLVDGGDTLTTNHIALDVRDAGNAVSRATAEPVTLVKGLWRRVRVTATTQANGTMTIVPIYDHGGYQVAVWGAQVGVGSALTSNIVTTTAPVTRAGDYASIPLMEPSSFSTMAGTYLVEASVPAAPAGASSLVLDVGFQRGGTWANPGALARLRGQSGSLYAQHIALGASGELGRSEEVAVAAGAVVRMTATWGAGMRWSINGRVPTGIGSSPPASPTPIALFFASTMSAHLRRFAYWRTPLSDAQLQALSVTTW</sequence>
<dbReference type="RefSeq" id="WP_153484986.1">
    <property type="nucleotide sequence ID" value="NZ_VWNA01000001.1"/>
</dbReference>
<dbReference type="AlphaFoldDB" id="A0A6A7Y7R5"/>
<comment type="caution">
    <text evidence="1">The sequence shown here is derived from an EMBL/GenBank/DDBJ whole genome shotgun (WGS) entry which is preliminary data.</text>
</comment>
<dbReference type="Gene3D" id="2.60.120.260">
    <property type="entry name" value="Galactose-binding domain-like"/>
    <property type="match status" value="1"/>
</dbReference>
<reference evidence="1 2" key="1">
    <citation type="submission" date="2019-09" db="EMBL/GenBank/DDBJ databases">
        <title>Segnochrobactrum spirostomi gen. nov., sp. nov., isolated from the ciliate Spirostomum cf. yagiui and description of a novel family, Segnochrobactraceae fam. nov. within the order Rhizobiales of the class Alphaproteobacteria.</title>
        <authorList>
            <person name="Akter S."/>
            <person name="Shazib S.U.A."/>
            <person name="Shin M.K."/>
        </authorList>
    </citation>
    <scope>NUCLEOTIDE SEQUENCE [LARGE SCALE GENOMIC DNA]</scope>
    <source>
        <strain evidence="1 2">Sp-1</strain>
    </source>
</reference>
<name>A0A6A7Y7R5_9HYPH</name>
<dbReference type="Proteomes" id="UP000332515">
    <property type="component" value="Unassembled WGS sequence"/>
</dbReference>
<gene>
    <name evidence="1" type="ORF">F0357_17325</name>
</gene>
<proteinExistence type="predicted"/>
<dbReference type="EMBL" id="VWNA01000001">
    <property type="protein sequence ID" value="MQT14377.1"/>
    <property type="molecule type" value="Genomic_DNA"/>
</dbReference>
<keyword evidence="2" id="KW-1185">Reference proteome</keyword>